<accession>A0A5P2G145</accession>
<name>A0A5P2G145_9BACT</name>
<dbReference type="RefSeq" id="WP_131330467.1">
    <property type="nucleotide sequence ID" value="NZ_CP044016.1"/>
</dbReference>
<dbReference type="Proteomes" id="UP000292424">
    <property type="component" value="Chromosome"/>
</dbReference>
<reference evidence="2 3" key="1">
    <citation type="submission" date="2019-09" db="EMBL/GenBank/DDBJ databases">
        <title>Complete genome sequence of Arachidicoccus sp. B3-10 isolated from apple orchard soil.</title>
        <authorList>
            <person name="Kim H.S."/>
            <person name="Han K.-I."/>
            <person name="Suh M.K."/>
            <person name="Lee K.C."/>
            <person name="Eom M.K."/>
            <person name="Kim J.-S."/>
            <person name="Kang S.W."/>
            <person name="Sin Y."/>
            <person name="Lee J.-S."/>
        </authorList>
    </citation>
    <scope>NUCLEOTIDE SEQUENCE [LARGE SCALE GENOMIC DNA]</scope>
    <source>
        <strain evidence="2 3">B3-10</strain>
    </source>
</reference>
<keyword evidence="1" id="KW-0812">Transmembrane</keyword>
<feature type="transmembrane region" description="Helical" evidence="1">
    <location>
        <begin position="93"/>
        <end position="115"/>
    </location>
</feature>
<dbReference type="AlphaFoldDB" id="A0A5P2G145"/>
<dbReference type="EMBL" id="CP044016">
    <property type="protein sequence ID" value="QES89524.1"/>
    <property type="molecule type" value="Genomic_DNA"/>
</dbReference>
<keyword evidence="3" id="KW-1185">Reference proteome</keyword>
<evidence type="ECO:0000256" key="1">
    <source>
        <dbReference type="SAM" id="Phobius"/>
    </source>
</evidence>
<evidence type="ECO:0000313" key="2">
    <source>
        <dbReference type="EMBL" id="QES89524.1"/>
    </source>
</evidence>
<protein>
    <submittedName>
        <fullName evidence="2">Uncharacterized protein</fullName>
    </submittedName>
</protein>
<keyword evidence="1" id="KW-0472">Membrane</keyword>
<proteinExistence type="predicted"/>
<keyword evidence="1" id="KW-1133">Transmembrane helix</keyword>
<sequence>MIPTDKDILSQIPISDELLNKSLKHQLSDDDQRLMDEAILSSDFLQDGIDGLSNYSSLEKANRQATDLNAYLLQQLKQKNNAKKQLGLKYSKTTILLVFGILLLIVLVFYLLFVIPHKI</sequence>
<dbReference type="KEGG" id="arac:E0W69_012915"/>
<gene>
    <name evidence="2" type="ORF">E0W69_012915</name>
</gene>
<evidence type="ECO:0000313" key="3">
    <source>
        <dbReference type="Proteomes" id="UP000292424"/>
    </source>
</evidence>
<organism evidence="2 3">
    <name type="scientific">Rhizosphaericola mali</name>
    <dbReference type="NCBI Taxonomy" id="2545455"/>
    <lineage>
        <taxon>Bacteria</taxon>
        <taxon>Pseudomonadati</taxon>
        <taxon>Bacteroidota</taxon>
        <taxon>Chitinophagia</taxon>
        <taxon>Chitinophagales</taxon>
        <taxon>Chitinophagaceae</taxon>
        <taxon>Rhizosphaericola</taxon>
    </lineage>
</organism>